<accession>A0A4Z0NZV3</accession>
<gene>
    <name evidence="1" type="ORF">EU556_20315</name>
</gene>
<dbReference type="OrthoDB" id="1418731at2"/>
<keyword evidence="2" id="KW-1185">Reference proteome</keyword>
<organism evidence="1 2">
    <name type="scientific">Hymenobacter fodinae</name>
    <dbReference type="NCBI Taxonomy" id="2510796"/>
    <lineage>
        <taxon>Bacteria</taxon>
        <taxon>Pseudomonadati</taxon>
        <taxon>Bacteroidota</taxon>
        <taxon>Cytophagia</taxon>
        <taxon>Cytophagales</taxon>
        <taxon>Hymenobacteraceae</taxon>
        <taxon>Hymenobacter</taxon>
    </lineage>
</organism>
<sequence>MTTKPLVTISYWAYPLNDGKMIDLEGIDDFESELSKNFNLFISGKPSDALGGGLYEMIMTVYHNENIHDLIVFGSGMVSEAAKDIIKDTVKEVLVKYIANPIKDAFSIIKERDKDKEPDIDQINIKFKDIDISIYNVHVDGIAKNINIIMDVLSSRVQSFILDNQLPYQIFIPIFKDREAESQDWKQKPVFRTLQKIDEPIQNVTSDAYFDYWGLFYTTQEDQFKAYNVRTYEMTNIDFTMPETGSY</sequence>
<dbReference type="Proteomes" id="UP000298337">
    <property type="component" value="Unassembled WGS sequence"/>
</dbReference>
<dbReference type="RefSeq" id="WP_135435978.1">
    <property type="nucleotide sequence ID" value="NZ_SRLA01000005.1"/>
</dbReference>
<dbReference type="AlphaFoldDB" id="A0A4Z0NZV3"/>
<comment type="caution">
    <text evidence="1">The sequence shown here is derived from an EMBL/GenBank/DDBJ whole genome shotgun (WGS) entry which is preliminary data.</text>
</comment>
<evidence type="ECO:0000313" key="1">
    <source>
        <dbReference type="EMBL" id="TGE04534.1"/>
    </source>
</evidence>
<protein>
    <submittedName>
        <fullName evidence="1">Uncharacterized protein</fullName>
    </submittedName>
</protein>
<reference evidence="1 2" key="1">
    <citation type="submission" date="2019-04" db="EMBL/GenBank/DDBJ databases">
        <authorList>
            <person name="Feng G."/>
            <person name="Zhang J."/>
            <person name="Zhu H."/>
        </authorList>
    </citation>
    <scope>NUCLEOTIDE SEQUENCE [LARGE SCALE GENOMIC DNA]</scope>
    <source>
        <strain evidence="1 2">92R-1</strain>
    </source>
</reference>
<name>A0A4Z0NZV3_9BACT</name>
<dbReference type="EMBL" id="SRLA01000005">
    <property type="protein sequence ID" value="TGE04534.1"/>
    <property type="molecule type" value="Genomic_DNA"/>
</dbReference>
<evidence type="ECO:0000313" key="2">
    <source>
        <dbReference type="Proteomes" id="UP000298337"/>
    </source>
</evidence>
<proteinExistence type="predicted"/>